<dbReference type="OrthoDB" id="3205678at2"/>
<keyword evidence="2 3" id="KW-0732">Signal</keyword>
<feature type="chain" id="PRO_5038414146" evidence="3">
    <location>
        <begin position="25"/>
        <end position="418"/>
    </location>
</feature>
<dbReference type="EMBL" id="BHYM01000060">
    <property type="protein sequence ID" value="GCE42572.1"/>
    <property type="molecule type" value="Genomic_DNA"/>
</dbReference>
<feature type="signal peptide" evidence="3">
    <location>
        <begin position="1"/>
        <end position="24"/>
    </location>
</feature>
<evidence type="ECO:0000256" key="3">
    <source>
        <dbReference type="SAM" id="SignalP"/>
    </source>
</evidence>
<dbReference type="SUPFAM" id="SSF53822">
    <property type="entry name" value="Periplasmic binding protein-like I"/>
    <property type="match status" value="1"/>
</dbReference>
<evidence type="ECO:0000313" key="5">
    <source>
        <dbReference type="EMBL" id="GCE42572.1"/>
    </source>
</evidence>
<dbReference type="AlphaFoldDB" id="A0A402CG02"/>
<dbReference type="Proteomes" id="UP000287519">
    <property type="component" value="Unassembled WGS sequence"/>
</dbReference>
<dbReference type="Gene3D" id="3.40.50.2300">
    <property type="match status" value="2"/>
</dbReference>
<feature type="domain" description="Leucine-binding protein" evidence="4">
    <location>
        <begin position="42"/>
        <end position="371"/>
    </location>
</feature>
<dbReference type="PANTHER" id="PTHR47235:SF1">
    <property type="entry name" value="BLR6548 PROTEIN"/>
    <property type="match status" value="1"/>
</dbReference>
<evidence type="ECO:0000256" key="1">
    <source>
        <dbReference type="ARBA" id="ARBA00010062"/>
    </source>
</evidence>
<evidence type="ECO:0000259" key="4">
    <source>
        <dbReference type="Pfam" id="PF13458"/>
    </source>
</evidence>
<reference evidence="5 6" key="1">
    <citation type="submission" date="2018-11" db="EMBL/GenBank/DDBJ databases">
        <title>Microbial catabolism of amino acid.</title>
        <authorList>
            <person name="Hibi M."/>
            <person name="Ogawa J."/>
        </authorList>
    </citation>
    <scope>NUCLEOTIDE SEQUENCE [LARGE SCALE GENOMIC DNA]</scope>
    <source>
        <strain evidence="5 6">C31-06</strain>
    </source>
</reference>
<gene>
    <name evidence="5" type="ORF">Rhow_006701</name>
</gene>
<dbReference type="InterPro" id="IPR028081">
    <property type="entry name" value="Leu-bd"/>
</dbReference>
<evidence type="ECO:0000256" key="2">
    <source>
        <dbReference type="ARBA" id="ARBA00022729"/>
    </source>
</evidence>
<dbReference type="RefSeq" id="WP_124394502.1">
    <property type="nucleotide sequence ID" value="NZ_BHYM01000060.1"/>
</dbReference>
<name>A0A402CG02_RHOWR</name>
<accession>A0A402CG02</accession>
<dbReference type="InterPro" id="IPR028082">
    <property type="entry name" value="Peripla_BP_I"/>
</dbReference>
<proteinExistence type="inferred from homology"/>
<comment type="caution">
    <text evidence="5">The sequence shown here is derived from an EMBL/GenBank/DDBJ whole genome shotgun (WGS) entry which is preliminary data.</text>
</comment>
<comment type="similarity">
    <text evidence="1">Belongs to the leucine-binding protein family.</text>
</comment>
<dbReference type="PROSITE" id="PS51257">
    <property type="entry name" value="PROKAR_LIPOPROTEIN"/>
    <property type="match status" value="1"/>
</dbReference>
<dbReference type="Pfam" id="PF13458">
    <property type="entry name" value="Peripla_BP_6"/>
    <property type="match status" value="1"/>
</dbReference>
<organism evidence="5 6">
    <name type="scientific">Rhodococcus wratislaviensis</name>
    <name type="common">Tsukamurella wratislaviensis</name>
    <dbReference type="NCBI Taxonomy" id="44752"/>
    <lineage>
        <taxon>Bacteria</taxon>
        <taxon>Bacillati</taxon>
        <taxon>Actinomycetota</taxon>
        <taxon>Actinomycetes</taxon>
        <taxon>Mycobacteriales</taxon>
        <taxon>Nocardiaceae</taxon>
        <taxon>Rhodococcus</taxon>
    </lineage>
</organism>
<evidence type="ECO:0000313" key="6">
    <source>
        <dbReference type="Proteomes" id="UP000287519"/>
    </source>
</evidence>
<dbReference type="PANTHER" id="PTHR47235">
    <property type="entry name" value="BLR6548 PROTEIN"/>
    <property type="match status" value="1"/>
</dbReference>
<protein>
    <submittedName>
        <fullName evidence="5">Leucine-, isoleucine-, valine-, threonine-, and alanine-binding protein</fullName>
    </submittedName>
</protein>
<sequence length="418" mass="42426">MRNKKRAGLVGAVVCVGLALSACSDDGSSGDSTESSASGGDPIKIMTVAPVGTSAGGANLPESVAAVSAAVRALNERGGLGGRQVELVHCNDRNDATAAADCGQQAVDEGVVAVVGMYSQTGGVLPALESAGIPSIGSVGISGDGSELTSRNSFVYYDNLMGFVACPTVLSESGANQIGSMSYDIAASARVAQLVLAGGVAAGKPINPEIKLPPATSDYAPVAAQLRSAGATAVTLVSPEASSVALMQAAGPSVSYCNAQGALSEASLTSMGPAAQNFYESGPFPPLSAADRYPELQQFNTEMDAAEASGDAEAAVAKRKATSINAWLSVQVLEKVAREISGSITGQSLLDQLNKTTNLDIGLVPPMNFTQPTPIPGLERMFNTSVRANKWDAASRQLVPASDTIYNGLELLANAQGR</sequence>
<keyword evidence="6" id="KW-1185">Reference proteome</keyword>